<evidence type="ECO:0000259" key="4">
    <source>
        <dbReference type="PROSITE" id="PS50043"/>
    </source>
</evidence>
<dbReference type="GO" id="GO:0003677">
    <property type="term" value="F:DNA binding"/>
    <property type="evidence" value="ECO:0007669"/>
    <property type="project" value="UniProtKB-KW"/>
</dbReference>
<accession>A0A7G8PSH9</accession>
<dbReference type="InterPro" id="IPR011006">
    <property type="entry name" value="CheY-like_superfamily"/>
</dbReference>
<keyword evidence="7" id="KW-1185">Reference proteome</keyword>
<evidence type="ECO:0000313" key="7">
    <source>
        <dbReference type="Proteomes" id="UP000515514"/>
    </source>
</evidence>
<dbReference type="GO" id="GO:0000160">
    <property type="term" value="P:phosphorelay signal transduction system"/>
    <property type="evidence" value="ECO:0007669"/>
    <property type="project" value="InterPro"/>
</dbReference>
<evidence type="ECO:0000313" key="6">
    <source>
        <dbReference type="EMBL" id="QNJ97295.1"/>
    </source>
</evidence>
<feature type="modified residue" description="4-aspartylphosphate" evidence="3">
    <location>
        <position position="52"/>
    </location>
</feature>
<feature type="domain" description="Response regulatory" evidence="5">
    <location>
        <begin position="2"/>
        <end position="117"/>
    </location>
</feature>
<evidence type="ECO:0000259" key="5">
    <source>
        <dbReference type="PROSITE" id="PS50110"/>
    </source>
</evidence>
<dbReference type="InterPro" id="IPR000792">
    <property type="entry name" value="Tscrpt_reg_LuxR_C"/>
</dbReference>
<organism evidence="6 7">
    <name type="scientific">Constantimarinum furrinae</name>
    <dbReference type="NCBI Taxonomy" id="2562285"/>
    <lineage>
        <taxon>Bacteria</taxon>
        <taxon>Pseudomonadati</taxon>
        <taxon>Bacteroidota</taxon>
        <taxon>Flavobacteriia</taxon>
        <taxon>Flavobacteriales</taxon>
        <taxon>Flavobacteriaceae</taxon>
        <taxon>Altibacter/Constantimarinum group</taxon>
        <taxon>Constantimarinum</taxon>
    </lineage>
</organism>
<gene>
    <name evidence="6" type="ORF">ALE3EI_0719</name>
</gene>
<dbReference type="KEGG" id="alti:ALE3EI_0719"/>
<name>A0A7G8PSH9_9FLAO</name>
<dbReference type="Pfam" id="PF00196">
    <property type="entry name" value="GerE"/>
    <property type="match status" value="1"/>
</dbReference>
<dbReference type="PROSITE" id="PS50043">
    <property type="entry name" value="HTH_LUXR_2"/>
    <property type="match status" value="1"/>
</dbReference>
<dbReference type="GO" id="GO:0006355">
    <property type="term" value="P:regulation of DNA-templated transcription"/>
    <property type="evidence" value="ECO:0007669"/>
    <property type="project" value="InterPro"/>
</dbReference>
<evidence type="ECO:0000256" key="3">
    <source>
        <dbReference type="PROSITE-ProRule" id="PRU00169"/>
    </source>
</evidence>
<dbReference type="InterPro" id="IPR039420">
    <property type="entry name" value="WalR-like"/>
</dbReference>
<proteinExistence type="predicted"/>
<dbReference type="InterPro" id="IPR001789">
    <property type="entry name" value="Sig_transdc_resp-reg_receiver"/>
</dbReference>
<dbReference type="InterPro" id="IPR016032">
    <property type="entry name" value="Sig_transdc_resp-reg_C-effctor"/>
</dbReference>
<dbReference type="PANTHER" id="PTHR43214">
    <property type="entry name" value="TWO-COMPONENT RESPONSE REGULATOR"/>
    <property type="match status" value="1"/>
</dbReference>
<reference evidence="6 7" key="1">
    <citation type="submission" date="2020-04" db="EMBL/GenBank/DDBJ databases">
        <title>Genome sequence of Altibacter aquimarinus strain ALE3EI.</title>
        <authorList>
            <person name="Oh H.-M."/>
            <person name="Jang D."/>
        </authorList>
    </citation>
    <scope>NUCLEOTIDE SEQUENCE [LARGE SCALE GENOMIC DNA]</scope>
    <source>
        <strain evidence="6 7">ALE3EI</strain>
    </source>
</reference>
<dbReference type="PROSITE" id="PS50110">
    <property type="entry name" value="RESPONSE_REGULATORY"/>
    <property type="match status" value="1"/>
</dbReference>
<evidence type="ECO:0000256" key="2">
    <source>
        <dbReference type="ARBA" id="ARBA00023125"/>
    </source>
</evidence>
<sequence length="210" mass="23480">MSLLVADDHPMLLKGLTDELTENGFNVAATAGNGAEALNLIAELQPDVAILDIEMPLLSGFEVIKKSREKNVSTKFILLTSHKEKGFVLRAKKFNISGYILKDEPFVELEKCIHAVVRNEVYFSTAFDEVFTTQVSPELEKIKFLSPSERTIVRLVAQEKSSKEIAEILYISHRTVQKHRTNIIAKLDLPASGDALSLWTAENRELILSL</sequence>
<dbReference type="SUPFAM" id="SSF52172">
    <property type="entry name" value="CheY-like"/>
    <property type="match status" value="1"/>
</dbReference>
<dbReference type="PRINTS" id="PR00038">
    <property type="entry name" value="HTHLUXR"/>
</dbReference>
<dbReference type="Pfam" id="PF00072">
    <property type="entry name" value="Response_reg"/>
    <property type="match status" value="1"/>
</dbReference>
<dbReference type="CDD" id="cd17535">
    <property type="entry name" value="REC_NarL-like"/>
    <property type="match status" value="1"/>
</dbReference>
<dbReference type="CDD" id="cd06170">
    <property type="entry name" value="LuxR_C_like"/>
    <property type="match status" value="1"/>
</dbReference>
<keyword evidence="2" id="KW-0238">DNA-binding</keyword>
<dbReference type="Proteomes" id="UP000515514">
    <property type="component" value="Chromosome"/>
</dbReference>
<feature type="domain" description="HTH luxR-type" evidence="4">
    <location>
        <begin position="138"/>
        <end position="203"/>
    </location>
</feature>
<protein>
    <submittedName>
        <fullName evidence="6">Two-component response regulator</fullName>
    </submittedName>
</protein>
<dbReference type="Gene3D" id="3.40.50.2300">
    <property type="match status" value="1"/>
</dbReference>
<dbReference type="SUPFAM" id="SSF46894">
    <property type="entry name" value="C-terminal effector domain of the bipartite response regulators"/>
    <property type="match status" value="1"/>
</dbReference>
<dbReference type="InterPro" id="IPR058245">
    <property type="entry name" value="NreC/VraR/RcsB-like_REC"/>
</dbReference>
<dbReference type="SMART" id="SM00421">
    <property type="entry name" value="HTH_LUXR"/>
    <property type="match status" value="1"/>
</dbReference>
<dbReference type="AlphaFoldDB" id="A0A7G8PSH9"/>
<dbReference type="SMART" id="SM00448">
    <property type="entry name" value="REC"/>
    <property type="match status" value="1"/>
</dbReference>
<dbReference type="EMBL" id="CP052909">
    <property type="protein sequence ID" value="QNJ97295.1"/>
    <property type="molecule type" value="Genomic_DNA"/>
</dbReference>
<keyword evidence="1 3" id="KW-0597">Phosphoprotein</keyword>
<evidence type="ECO:0000256" key="1">
    <source>
        <dbReference type="ARBA" id="ARBA00022553"/>
    </source>
</evidence>